<name>A0A2K1QQD0_9PEZI</name>
<evidence type="ECO:0000256" key="1">
    <source>
        <dbReference type="SAM" id="Coils"/>
    </source>
</evidence>
<reference evidence="2 3" key="1">
    <citation type="submission" date="2017-06" db="EMBL/GenBank/DDBJ databases">
        <title>Draft genome sequence of a variant of Elsinoe murrayae.</title>
        <authorList>
            <person name="Cheng Q."/>
        </authorList>
    </citation>
    <scope>NUCLEOTIDE SEQUENCE [LARGE SCALE GENOMIC DNA]</scope>
    <source>
        <strain evidence="2 3">CQ-2017a</strain>
    </source>
</reference>
<evidence type="ECO:0000313" key="3">
    <source>
        <dbReference type="Proteomes" id="UP000243797"/>
    </source>
</evidence>
<organism evidence="2 3">
    <name type="scientific">Sphaceloma murrayae</name>
    <dbReference type="NCBI Taxonomy" id="2082308"/>
    <lineage>
        <taxon>Eukaryota</taxon>
        <taxon>Fungi</taxon>
        <taxon>Dikarya</taxon>
        <taxon>Ascomycota</taxon>
        <taxon>Pezizomycotina</taxon>
        <taxon>Dothideomycetes</taxon>
        <taxon>Dothideomycetidae</taxon>
        <taxon>Myriangiales</taxon>
        <taxon>Elsinoaceae</taxon>
        <taxon>Sphaceloma</taxon>
    </lineage>
</organism>
<keyword evidence="1" id="KW-0175">Coiled coil</keyword>
<dbReference type="AlphaFoldDB" id="A0A2K1QQD0"/>
<dbReference type="EMBL" id="NKHZ01000054">
    <property type="protein sequence ID" value="PNS17083.1"/>
    <property type="molecule type" value="Genomic_DNA"/>
</dbReference>
<evidence type="ECO:0000313" key="2">
    <source>
        <dbReference type="EMBL" id="PNS17083.1"/>
    </source>
</evidence>
<feature type="coiled-coil region" evidence="1">
    <location>
        <begin position="6"/>
        <end position="51"/>
    </location>
</feature>
<gene>
    <name evidence="2" type="ORF">CAC42_3653</name>
</gene>
<dbReference type="Proteomes" id="UP000243797">
    <property type="component" value="Unassembled WGS sequence"/>
</dbReference>
<protein>
    <submittedName>
        <fullName evidence="2">Uncharacterized protein</fullName>
    </submittedName>
</protein>
<proteinExistence type="predicted"/>
<comment type="caution">
    <text evidence="2">The sequence shown here is derived from an EMBL/GenBank/DDBJ whole genome shotgun (WGS) entry which is preliminary data.</text>
</comment>
<sequence length="173" mass="19747">MSSHEITRLETEIKERQEQLEKHLEATRKQLQKAREERKEADSQISTLQDIITAKLGFDKDAMIKALTIATTGQTPRDEETQEATFNALIALAKWAHDDGDLYSSTIFLAAAQQVHAASMTQNDLDDVAIAVLFDTVHAAQGNQKLRVVQNLQWKMLCKFMHQERKRASERER</sequence>
<accession>A0A2K1QQD0</accession>
<keyword evidence="3" id="KW-1185">Reference proteome</keyword>
<dbReference type="InParanoid" id="A0A2K1QQD0"/>